<organism evidence="2 3">
    <name type="scientific">Pyronema omphalodes (strain CBS 100304)</name>
    <name type="common">Pyronema confluens</name>
    <dbReference type="NCBI Taxonomy" id="1076935"/>
    <lineage>
        <taxon>Eukaryota</taxon>
        <taxon>Fungi</taxon>
        <taxon>Dikarya</taxon>
        <taxon>Ascomycota</taxon>
        <taxon>Pezizomycotina</taxon>
        <taxon>Pezizomycetes</taxon>
        <taxon>Pezizales</taxon>
        <taxon>Pyronemataceae</taxon>
        <taxon>Pyronema</taxon>
    </lineage>
</organism>
<name>U4L8A5_PYROM</name>
<gene>
    <name evidence="2" type="ORF">PCON_05966</name>
</gene>
<dbReference type="EMBL" id="HF935287">
    <property type="protein sequence ID" value="CCX06379.1"/>
    <property type="molecule type" value="Genomic_DNA"/>
</dbReference>
<dbReference type="Proteomes" id="UP000018144">
    <property type="component" value="Unassembled WGS sequence"/>
</dbReference>
<dbReference type="AlphaFoldDB" id="U4L8A5"/>
<keyword evidence="3" id="KW-1185">Reference proteome</keyword>
<reference evidence="2 3" key="1">
    <citation type="journal article" date="2013" name="PLoS Genet.">
        <title>The genome and development-dependent transcriptomes of Pyronema confluens: a window into fungal evolution.</title>
        <authorList>
            <person name="Traeger S."/>
            <person name="Altegoer F."/>
            <person name="Freitag M."/>
            <person name="Gabaldon T."/>
            <person name="Kempken F."/>
            <person name="Kumar A."/>
            <person name="Marcet-Houben M."/>
            <person name="Poggeler S."/>
            <person name="Stajich J.E."/>
            <person name="Nowrousian M."/>
        </authorList>
    </citation>
    <scope>NUCLEOTIDE SEQUENCE [LARGE SCALE GENOMIC DNA]</scope>
    <source>
        <strain evidence="3">CBS 100304</strain>
        <tissue evidence="2">Vegetative mycelium</tissue>
    </source>
</reference>
<evidence type="ECO:0000313" key="2">
    <source>
        <dbReference type="EMBL" id="CCX06379.1"/>
    </source>
</evidence>
<sequence length="134" mass="14954">MAVDKVVHVSYCLLLLRTPPRDELGKAQVESLTMRGEPLERPRLEPRLVCTMGTGKVKKGYGRRGEAKAGVRELCFMSCCGEASGLWSTSTDETSVRNGTRYDEQENQESEELRWLKLKSTSQIAKTQINSSTA</sequence>
<proteinExistence type="predicted"/>
<accession>U4L8A5</accession>
<protein>
    <submittedName>
        <fullName evidence="2">Uncharacterized protein</fullName>
    </submittedName>
</protein>
<feature type="compositionally biased region" description="Polar residues" evidence="1">
    <location>
        <begin position="86"/>
        <end position="98"/>
    </location>
</feature>
<evidence type="ECO:0000256" key="1">
    <source>
        <dbReference type="SAM" id="MobiDB-lite"/>
    </source>
</evidence>
<feature type="region of interest" description="Disordered" evidence="1">
    <location>
        <begin position="85"/>
        <end position="110"/>
    </location>
</feature>
<evidence type="ECO:0000313" key="3">
    <source>
        <dbReference type="Proteomes" id="UP000018144"/>
    </source>
</evidence>